<protein>
    <submittedName>
        <fullName evidence="2">Uncharacterized protein</fullName>
    </submittedName>
</protein>
<name>A0A4Z2FWR1_9TELE</name>
<organism evidence="2 3">
    <name type="scientific">Liparis tanakae</name>
    <name type="common">Tanaka's snailfish</name>
    <dbReference type="NCBI Taxonomy" id="230148"/>
    <lineage>
        <taxon>Eukaryota</taxon>
        <taxon>Metazoa</taxon>
        <taxon>Chordata</taxon>
        <taxon>Craniata</taxon>
        <taxon>Vertebrata</taxon>
        <taxon>Euteleostomi</taxon>
        <taxon>Actinopterygii</taxon>
        <taxon>Neopterygii</taxon>
        <taxon>Teleostei</taxon>
        <taxon>Neoteleostei</taxon>
        <taxon>Acanthomorphata</taxon>
        <taxon>Eupercaria</taxon>
        <taxon>Perciformes</taxon>
        <taxon>Cottioidei</taxon>
        <taxon>Cottales</taxon>
        <taxon>Liparidae</taxon>
        <taxon>Liparis</taxon>
    </lineage>
</organism>
<feature type="region of interest" description="Disordered" evidence="1">
    <location>
        <begin position="39"/>
        <end position="59"/>
    </location>
</feature>
<dbReference type="EMBL" id="SRLO01000828">
    <property type="protein sequence ID" value="TNN45728.1"/>
    <property type="molecule type" value="Genomic_DNA"/>
</dbReference>
<comment type="caution">
    <text evidence="2">The sequence shown here is derived from an EMBL/GenBank/DDBJ whole genome shotgun (WGS) entry which is preliminary data.</text>
</comment>
<evidence type="ECO:0000313" key="3">
    <source>
        <dbReference type="Proteomes" id="UP000314294"/>
    </source>
</evidence>
<dbReference type="AlphaFoldDB" id="A0A4Z2FWR1"/>
<proteinExistence type="predicted"/>
<evidence type="ECO:0000256" key="1">
    <source>
        <dbReference type="SAM" id="MobiDB-lite"/>
    </source>
</evidence>
<gene>
    <name evidence="2" type="ORF">EYF80_044079</name>
</gene>
<evidence type="ECO:0000313" key="2">
    <source>
        <dbReference type="EMBL" id="TNN45728.1"/>
    </source>
</evidence>
<reference evidence="2 3" key="1">
    <citation type="submission" date="2019-03" db="EMBL/GenBank/DDBJ databases">
        <title>First draft genome of Liparis tanakae, snailfish: a comprehensive survey of snailfish specific genes.</title>
        <authorList>
            <person name="Kim W."/>
            <person name="Song I."/>
            <person name="Jeong J.-H."/>
            <person name="Kim D."/>
            <person name="Kim S."/>
            <person name="Ryu S."/>
            <person name="Song J.Y."/>
            <person name="Lee S.K."/>
        </authorList>
    </citation>
    <scope>NUCLEOTIDE SEQUENCE [LARGE SCALE GENOMIC DNA]</scope>
    <source>
        <tissue evidence="2">Muscle</tissue>
    </source>
</reference>
<dbReference type="Proteomes" id="UP000314294">
    <property type="component" value="Unassembled WGS sequence"/>
</dbReference>
<keyword evidence="3" id="KW-1185">Reference proteome</keyword>
<sequence>MALVSCELVKRKEANVIGEEETRRVPKRPSFLVPLTSVLSERQEAKQEPRGSIAPSPKEYHDILRKYRWSRAVPSQQPAR</sequence>
<accession>A0A4Z2FWR1</accession>